<dbReference type="EMBL" id="JTHE02000003">
    <property type="protein sequence ID" value="NEV67361.1"/>
    <property type="molecule type" value="Genomic_DNA"/>
</dbReference>
<comment type="caution">
    <text evidence="1">The sequence shown here is derived from an EMBL/GenBank/DDBJ whole genome shotgun (WGS) entry which is preliminary data.</text>
</comment>
<organism evidence="1">
    <name type="scientific">Lyngbya confervoides BDU141951</name>
    <dbReference type="NCBI Taxonomy" id="1574623"/>
    <lineage>
        <taxon>Bacteria</taxon>
        <taxon>Bacillati</taxon>
        <taxon>Cyanobacteriota</taxon>
        <taxon>Cyanophyceae</taxon>
        <taxon>Oscillatoriophycideae</taxon>
        <taxon>Oscillatoriales</taxon>
        <taxon>Microcoleaceae</taxon>
        <taxon>Lyngbya</taxon>
    </lineage>
</organism>
<protein>
    <submittedName>
        <fullName evidence="1">Uncharacterized protein</fullName>
    </submittedName>
</protein>
<name>A0A8T6QQD7_9CYAN</name>
<dbReference type="AlphaFoldDB" id="A0A8T6QQD7"/>
<accession>A0A8T6QQD7</accession>
<sequence>MLPTTEPQVHLWTRDEYYRLTDLDFFQGRRVELIEGQVSDVAAMKSPHAI</sequence>
<reference evidence="1" key="2">
    <citation type="journal article" date="2015" name="Genome Announc.">
        <title>Draft Genome Sequence of Filamentous Marine Cyanobacterium Lyngbya confervoides Strain BDU141951.</title>
        <authorList>
            <person name="Chandrababunaidu M.M."/>
            <person name="Sen D."/>
            <person name="Tripathy S."/>
        </authorList>
    </citation>
    <scope>NUCLEOTIDE SEQUENCE</scope>
    <source>
        <strain evidence="1">BDU141951</strain>
    </source>
</reference>
<gene>
    <name evidence="1" type="ORF">QQ91_009565</name>
</gene>
<proteinExistence type="predicted"/>
<reference evidence="1" key="1">
    <citation type="submission" date="2014-11" db="EMBL/GenBank/DDBJ databases">
        <authorList>
            <person name="Malar M.C."/>
            <person name="Sen D."/>
            <person name="Tripathy S."/>
        </authorList>
    </citation>
    <scope>NUCLEOTIDE SEQUENCE</scope>
    <source>
        <strain evidence="1">BDU141951</strain>
    </source>
</reference>
<reference evidence="1" key="3">
    <citation type="submission" date="2020-02" db="EMBL/GenBank/DDBJ databases">
        <authorList>
            <person name="Sarangi A.N."/>
            <person name="Ghosh S."/>
            <person name="Mukherjee M."/>
            <person name="Tripathy S."/>
        </authorList>
    </citation>
    <scope>NUCLEOTIDE SEQUENCE</scope>
    <source>
        <strain evidence="1">BDU141951</strain>
    </source>
</reference>
<evidence type="ECO:0000313" key="1">
    <source>
        <dbReference type="EMBL" id="NEV67361.1"/>
    </source>
</evidence>